<dbReference type="InterPro" id="IPR010343">
    <property type="entry name" value="ArAE_1"/>
</dbReference>
<dbReference type="GO" id="GO:0005886">
    <property type="term" value="C:plasma membrane"/>
    <property type="evidence" value="ECO:0007669"/>
    <property type="project" value="UniProtKB-SubCell"/>
</dbReference>
<feature type="transmembrane region" description="Helical" evidence="7">
    <location>
        <begin position="147"/>
        <end position="165"/>
    </location>
</feature>
<dbReference type="KEGG" id="nml:Namu_4888"/>
<feature type="region of interest" description="Disordered" evidence="6">
    <location>
        <begin position="216"/>
        <end position="356"/>
    </location>
</feature>
<comment type="subcellular location">
    <subcellularLocation>
        <location evidence="1">Cell membrane</location>
        <topology evidence="1">Multi-pass membrane protein</topology>
    </subcellularLocation>
</comment>
<evidence type="ECO:0000256" key="4">
    <source>
        <dbReference type="ARBA" id="ARBA00022989"/>
    </source>
</evidence>
<dbReference type="STRING" id="479431.Namu_4888"/>
<feature type="region of interest" description="Disordered" evidence="6">
    <location>
        <begin position="430"/>
        <end position="497"/>
    </location>
</feature>
<feature type="compositionally biased region" description="Low complexity" evidence="6">
    <location>
        <begin position="344"/>
        <end position="356"/>
    </location>
</feature>
<feature type="compositionally biased region" description="Low complexity" evidence="6">
    <location>
        <begin position="383"/>
        <end position="392"/>
    </location>
</feature>
<evidence type="ECO:0000256" key="1">
    <source>
        <dbReference type="ARBA" id="ARBA00004651"/>
    </source>
</evidence>
<keyword evidence="4 7" id="KW-1133">Transmembrane helix</keyword>
<evidence type="ECO:0000313" key="9">
    <source>
        <dbReference type="Proteomes" id="UP000002218"/>
    </source>
</evidence>
<feature type="transmembrane region" description="Helical" evidence="7">
    <location>
        <begin position="51"/>
        <end position="69"/>
    </location>
</feature>
<feature type="transmembrane region" description="Helical" evidence="7">
    <location>
        <begin position="120"/>
        <end position="140"/>
    </location>
</feature>
<feature type="compositionally biased region" description="Basic residues" evidence="6">
    <location>
        <begin position="309"/>
        <end position="318"/>
    </location>
</feature>
<proteinExistence type="predicted"/>
<feature type="transmembrane region" description="Helical" evidence="7">
    <location>
        <begin position="76"/>
        <end position="100"/>
    </location>
</feature>
<sequence length="497" mass="52270">MPTAIRRLVDVGMTRLRLRGRPAIARALRLSGAAVAAFSAALALFPGTVPILAPLTALLVVEITLKDSLTSGVQRIISVATGVLLAVLFSSVVGLTWWSLGVLVALSIMVGQLMRLGPHLIEVPISAMLVLAVGGAEAAATDRISETLLGVAVGMLVNLIVPPAVGSDSAAAAVQRFAAELARLLRTASAELAEPITDAQAIRWMDDARTLSRNVPEIDKALRPGRAGPPAQHPRPGRARHQRQPAGRAGRPGAHHGHRAQHVPVDPGRRPRPSHPGPDPGRGPAAGLRRAALRRRGQRRGVRRAGPARGHRTRHQHRAAADGRAGPAAGGPGPGRRPADGRRTTAGSSPSRSCRPSSGCCAIWTCSARPGARGRPGRPPWPNRWRSSAPPATCCRRRRWPARCRRTGAPTGGPSRPTRPVRIGCRWAAPRATGPGVRSGRTRRWTPGGCGRCPARPAGPAPGRPVAPEHIRARPGNARPGRRVGSGVNKLQGVLHS</sequence>
<dbReference type="OrthoDB" id="5176502at2"/>
<dbReference type="Pfam" id="PF06081">
    <property type="entry name" value="ArAE_1"/>
    <property type="match status" value="1"/>
</dbReference>
<evidence type="ECO:0000256" key="3">
    <source>
        <dbReference type="ARBA" id="ARBA00022692"/>
    </source>
</evidence>
<evidence type="ECO:0000313" key="8">
    <source>
        <dbReference type="EMBL" id="ACV81162.1"/>
    </source>
</evidence>
<dbReference type="InParanoid" id="C8X9W2"/>
<feature type="region of interest" description="Disordered" evidence="6">
    <location>
        <begin position="371"/>
        <end position="392"/>
    </location>
</feature>
<gene>
    <name evidence="8" type="ordered locus">Namu_4888</name>
</gene>
<keyword evidence="3 7" id="KW-0812">Transmembrane</keyword>
<evidence type="ECO:0000256" key="7">
    <source>
        <dbReference type="SAM" id="Phobius"/>
    </source>
</evidence>
<name>C8X9W2_NAKMY</name>
<keyword evidence="9" id="KW-1185">Reference proteome</keyword>
<feature type="compositionally biased region" description="Basic residues" evidence="6">
    <location>
        <begin position="291"/>
        <end position="303"/>
    </location>
</feature>
<evidence type="ECO:0000256" key="2">
    <source>
        <dbReference type="ARBA" id="ARBA00022475"/>
    </source>
</evidence>
<evidence type="ECO:0000256" key="6">
    <source>
        <dbReference type="SAM" id="MobiDB-lite"/>
    </source>
</evidence>
<dbReference type="AlphaFoldDB" id="C8X9W2"/>
<dbReference type="Proteomes" id="UP000002218">
    <property type="component" value="Chromosome"/>
</dbReference>
<protein>
    <submittedName>
        <fullName evidence="8">Membrane protein-like protein</fullName>
    </submittedName>
</protein>
<keyword evidence="2" id="KW-1003">Cell membrane</keyword>
<organism evidence="8 9">
    <name type="scientific">Nakamurella multipartita (strain ATCC 700099 / DSM 44233 / CIP 104796 / JCM 9543 / NBRC 105858 / Y-104)</name>
    <name type="common">Microsphaera multipartita</name>
    <dbReference type="NCBI Taxonomy" id="479431"/>
    <lineage>
        <taxon>Bacteria</taxon>
        <taxon>Bacillati</taxon>
        <taxon>Actinomycetota</taxon>
        <taxon>Actinomycetes</taxon>
        <taxon>Nakamurellales</taxon>
        <taxon>Nakamurellaceae</taxon>
        <taxon>Nakamurella</taxon>
    </lineage>
</organism>
<dbReference type="HOGENOM" id="CLU_548382_0_0_11"/>
<dbReference type="EMBL" id="CP001737">
    <property type="protein sequence ID" value="ACV81162.1"/>
    <property type="molecule type" value="Genomic_DNA"/>
</dbReference>
<reference evidence="9" key="1">
    <citation type="submission" date="2009-09" db="EMBL/GenBank/DDBJ databases">
        <title>The complete genome of Nakamurella multipartita DSM 44233.</title>
        <authorList>
            <consortium name="US DOE Joint Genome Institute (JGI-PGF)"/>
            <person name="Lucas S."/>
            <person name="Copeland A."/>
            <person name="Lapidus A."/>
            <person name="Glavina del Rio T."/>
            <person name="Dalin E."/>
            <person name="Tice H."/>
            <person name="Bruce D."/>
            <person name="Goodwin L."/>
            <person name="Pitluck S."/>
            <person name="Kyrpides N."/>
            <person name="Mavromatis K."/>
            <person name="Ivanova N."/>
            <person name="Ovchinnikova G."/>
            <person name="Sims D."/>
            <person name="Meincke L."/>
            <person name="Brettin T."/>
            <person name="Detter J.C."/>
            <person name="Han C."/>
            <person name="Larimer F."/>
            <person name="Land M."/>
            <person name="Hauser L."/>
            <person name="Markowitz V."/>
            <person name="Cheng J.-F."/>
            <person name="Hugenholtz P."/>
            <person name="Woyke T."/>
            <person name="Wu D."/>
            <person name="Klenk H.-P."/>
            <person name="Eisen J.A."/>
        </authorList>
    </citation>
    <scope>NUCLEOTIDE SEQUENCE [LARGE SCALE GENOMIC DNA]</scope>
    <source>
        <strain evidence="9">ATCC 700099 / DSM 44233 / CIP 104796 / JCM 9543 / NBRC 105858 / Y-104</strain>
    </source>
</reference>
<keyword evidence="5 7" id="KW-0472">Membrane</keyword>
<dbReference type="eggNOG" id="COG4129">
    <property type="taxonomic scope" value="Bacteria"/>
</dbReference>
<reference evidence="8 9" key="2">
    <citation type="journal article" date="2010" name="Stand. Genomic Sci.">
        <title>Complete genome sequence of Nakamurella multipartita type strain (Y-104).</title>
        <authorList>
            <person name="Tice H."/>
            <person name="Mayilraj S."/>
            <person name="Sims D."/>
            <person name="Lapidus A."/>
            <person name="Nolan M."/>
            <person name="Lucas S."/>
            <person name="Glavina Del Rio T."/>
            <person name="Copeland A."/>
            <person name="Cheng J.F."/>
            <person name="Meincke L."/>
            <person name="Bruce D."/>
            <person name="Goodwin L."/>
            <person name="Pitluck S."/>
            <person name="Ivanova N."/>
            <person name="Mavromatis K."/>
            <person name="Ovchinnikova G."/>
            <person name="Pati A."/>
            <person name="Chen A."/>
            <person name="Palaniappan K."/>
            <person name="Land M."/>
            <person name="Hauser L."/>
            <person name="Chang Y.J."/>
            <person name="Jeffries C.D."/>
            <person name="Detter J.C."/>
            <person name="Brettin T."/>
            <person name="Rohde M."/>
            <person name="Goker M."/>
            <person name="Bristow J."/>
            <person name="Eisen J.A."/>
            <person name="Markowitz V."/>
            <person name="Hugenholtz P."/>
            <person name="Kyrpides N.C."/>
            <person name="Klenk H.P."/>
            <person name="Chen F."/>
        </authorList>
    </citation>
    <scope>NUCLEOTIDE SEQUENCE [LARGE SCALE GENOMIC DNA]</scope>
    <source>
        <strain evidence="9">ATCC 700099 / DSM 44233 / CIP 104796 / JCM 9543 / NBRC 105858 / Y-104</strain>
    </source>
</reference>
<accession>C8X9W2</accession>
<evidence type="ECO:0000256" key="5">
    <source>
        <dbReference type="ARBA" id="ARBA00023136"/>
    </source>
</evidence>